<feature type="transmembrane region" description="Helical" evidence="1">
    <location>
        <begin position="209"/>
        <end position="230"/>
    </location>
</feature>
<reference evidence="3" key="1">
    <citation type="journal article" date="2019" name="Int. J. Syst. Evol. Microbiol.">
        <title>The Global Catalogue of Microorganisms (GCM) 10K type strain sequencing project: providing services to taxonomists for standard genome sequencing and annotation.</title>
        <authorList>
            <consortium name="The Broad Institute Genomics Platform"/>
            <consortium name="The Broad Institute Genome Sequencing Center for Infectious Disease"/>
            <person name="Wu L."/>
            <person name="Ma J."/>
        </authorList>
    </citation>
    <scope>NUCLEOTIDE SEQUENCE [LARGE SCALE GENOMIC DNA]</scope>
    <source>
        <strain evidence="3">JCM 13006</strain>
    </source>
</reference>
<feature type="transmembrane region" description="Helical" evidence="1">
    <location>
        <begin position="172"/>
        <end position="202"/>
    </location>
</feature>
<evidence type="ECO:0000313" key="3">
    <source>
        <dbReference type="Proteomes" id="UP001501752"/>
    </source>
</evidence>
<feature type="transmembrane region" description="Helical" evidence="1">
    <location>
        <begin position="124"/>
        <end position="143"/>
    </location>
</feature>
<feature type="transmembrane region" description="Helical" evidence="1">
    <location>
        <begin position="408"/>
        <end position="428"/>
    </location>
</feature>
<evidence type="ECO:0000256" key="1">
    <source>
        <dbReference type="SAM" id="Phobius"/>
    </source>
</evidence>
<comment type="caution">
    <text evidence="2">The sequence shown here is derived from an EMBL/GenBank/DDBJ whole genome shotgun (WGS) entry which is preliminary data.</text>
</comment>
<dbReference type="RefSeq" id="WP_345697487.1">
    <property type="nucleotide sequence ID" value="NZ_BAABIS010000001.1"/>
</dbReference>
<keyword evidence="3" id="KW-1185">Reference proteome</keyword>
<dbReference type="Proteomes" id="UP001501752">
    <property type="component" value="Unassembled WGS sequence"/>
</dbReference>
<evidence type="ECO:0008006" key="4">
    <source>
        <dbReference type="Google" id="ProtNLM"/>
    </source>
</evidence>
<feature type="transmembrane region" description="Helical" evidence="1">
    <location>
        <begin position="90"/>
        <end position="112"/>
    </location>
</feature>
<accession>A0ABP9DM35</accession>
<keyword evidence="1" id="KW-0472">Membrane</keyword>
<evidence type="ECO:0000313" key="2">
    <source>
        <dbReference type="EMBL" id="GAA4852336.1"/>
    </source>
</evidence>
<proteinExistence type="predicted"/>
<feature type="transmembrane region" description="Helical" evidence="1">
    <location>
        <begin position="435"/>
        <end position="453"/>
    </location>
</feature>
<organism evidence="2 3">
    <name type="scientific">Kitasatospora terrestris</name>
    <dbReference type="NCBI Taxonomy" id="258051"/>
    <lineage>
        <taxon>Bacteria</taxon>
        <taxon>Bacillati</taxon>
        <taxon>Actinomycetota</taxon>
        <taxon>Actinomycetes</taxon>
        <taxon>Kitasatosporales</taxon>
        <taxon>Streptomycetaceae</taxon>
        <taxon>Kitasatospora</taxon>
    </lineage>
</organism>
<sequence length="489" mass="53424">MTATIDQPTGLPVRSRRHARTVPPRWRLPLAVAVFAEVVLLLWWAAVYPGLSSYDSAMYVLQVTTGDWASDHSVLYDALVWCALHLPGRLAVLTLGQTVLASATLAYTCVALRALGVRGRWTAAVAILLAAAPPTGAFVLFIWKDVPFTLCAVLVFAASARLVARRAGRPDWWVLGVSLAAMGLFRNNGLGMALVAGVFLVVAVRGRRLLLSVLTVVAVSLSLVCQLYLYPALGIRQPSVVSVHSLHYHDLAVAYAGDPAAFRDSDRAVLAAVMPLDRWSNDGTNCYVGDQLFHDASFDQTAAGRLDDRLIGIWKRVLKERPDLIADAHICRGHIAWAPFPGPKALNGYTWIGSPGPTPDDLYGLAQPGWEMSRNPYKAALLTDPLSTRLNHAARAWYNASKTRQLDWLLFRGATWAYLGYAALWLFARGRRMRPVLALAGVTAGYQLSILVANPAPLYRYMVGPMFIGAFCLTLLTARREGQRAEPKG</sequence>
<protein>
    <recommendedName>
        <fullName evidence="4">Glycosyltransferase RgtA/B/C/D-like domain-containing protein</fullName>
    </recommendedName>
</protein>
<gene>
    <name evidence="2" type="ORF">GCM10023235_31800</name>
</gene>
<keyword evidence="1" id="KW-0812">Transmembrane</keyword>
<name>A0ABP9DM35_9ACTN</name>
<dbReference type="EMBL" id="BAABIS010000001">
    <property type="protein sequence ID" value="GAA4852336.1"/>
    <property type="molecule type" value="Genomic_DNA"/>
</dbReference>
<feature type="transmembrane region" description="Helical" evidence="1">
    <location>
        <begin position="26"/>
        <end position="46"/>
    </location>
</feature>
<feature type="transmembrane region" description="Helical" evidence="1">
    <location>
        <begin position="459"/>
        <end position="478"/>
    </location>
</feature>
<keyword evidence="1" id="KW-1133">Transmembrane helix</keyword>